<dbReference type="RefSeq" id="WP_238384083.1">
    <property type="nucleotide sequence ID" value="NZ_JALBUU010000004.1"/>
</dbReference>
<evidence type="ECO:0000313" key="2">
    <source>
        <dbReference type="Proteomes" id="UP001201985"/>
    </source>
</evidence>
<sequence length="170" mass="19439">MNTVLLARLPALGLRQAFLTAGCLFQAAWNHRAGHPPGWGIQDYDVFYFDSHDLSWDAEDRAIRRAAELFRDLPVKVELRNQARVHLWYEAHFGVASPVLRSSRQGIDRYPVACTCVGIEAATGALYAPNGLEDLWQGVLRPNPRNPHRGMFRAKAERYRRRWPFLRVTG</sequence>
<proteinExistence type="predicted"/>
<protein>
    <submittedName>
        <fullName evidence="1">Nucleotidyltransferase family protein</fullName>
    </submittedName>
</protein>
<evidence type="ECO:0000313" key="1">
    <source>
        <dbReference type="EMBL" id="MCI0753954.1"/>
    </source>
</evidence>
<reference evidence="1 2" key="1">
    <citation type="submission" date="2022-03" db="EMBL/GenBank/DDBJ databases">
        <title>Complete genome analysis of Roseomonas KG 17.1 : a prolific producer of plant growth promoters.</title>
        <authorList>
            <person name="Saadouli I."/>
            <person name="Najjari A."/>
            <person name="Mosbah A."/>
            <person name="Ouzari H.I."/>
        </authorList>
    </citation>
    <scope>NUCLEOTIDE SEQUENCE [LARGE SCALE GENOMIC DNA]</scope>
    <source>
        <strain evidence="1 2">KG17-1</strain>
    </source>
</reference>
<dbReference type="PANTHER" id="PTHR39166">
    <property type="entry name" value="BLL1166 PROTEIN"/>
    <property type="match status" value="1"/>
</dbReference>
<dbReference type="InterPro" id="IPR009267">
    <property type="entry name" value="NTP_transf_6"/>
</dbReference>
<accession>A0ABS9W5V0</accession>
<gene>
    <name evidence="1" type="ORF">MON41_09315</name>
</gene>
<keyword evidence="2" id="KW-1185">Reference proteome</keyword>
<dbReference type="Proteomes" id="UP001201985">
    <property type="component" value="Unassembled WGS sequence"/>
</dbReference>
<comment type="caution">
    <text evidence="1">The sequence shown here is derived from an EMBL/GenBank/DDBJ whole genome shotgun (WGS) entry which is preliminary data.</text>
</comment>
<organism evidence="1 2">
    <name type="scientific">Teichococcus vastitatis</name>
    <dbReference type="NCBI Taxonomy" id="2307076"/>
    <lineage>
        <taxon>Bacteria</taxon>
        <taxon>Pseudomonadati</taxon>
        <taxon>Pseudomonadota</taxon>
        <taxon>Alphaproteobacteria</taxon>
        <taxon>Acetobacterales</taxon>
        <taxon>Roseomonadaceae</taxon>
        <taxon>Roseomonas</taxon>
    </lineage>
</organism>
<dbReference type="Pfam" id="PF06042">
    <property type="entry name" value="NTP_transf_6"/>
    <property type="match status" value="1"/>
</dbReference>
<dbReference type="PANTHER" id="PTHR39166:SF1">
    <property type="entry name" value="BLL1166 PROTEIN"/>
    <property type="match status" value="1"/>
</dbReference>
<dbReference type="EMBL" id="JALBUU010000004">
    <property type="protein sequence ID" value="MCI0753954.1"/>
    <property type="molecule type" value="Genomic_DNA"/>
</dbReference>
<name>A0ABS9W5V0_9PROT</name>